<dbReference type="PANTHER" id="PTHR10151:SF120">
    <property type="entry name" value="BIS(5'-ADENOSYL)-TRIPHOSPHATASE"/>
    <property type="match status" value="1"/>
</dbReference>
<sequence>MSRKTKHLIIVSFDGLSTLDFDYINKLPNFKDFIKDSSYCKNVYSVYPSLTYPAHTSIVTGKYPNNHGVINNTFLQLNTTSPDWYWHRKSIKSETFYDIAIQKGMKVAALLWPVTAKSKIQYNMPEIFANRKWENQITVSLLNGSPIYQLSMNFKYGNIRKGKSQPELDNFTSSCLNYTLENKKPDITMVHFTDLDTIRHNFGFYSKEAKDALKRHDDRLGKIINTLKKSNMYDESTIILLGDHSSLNEDKIIYINKLFKDNGLIEVNNTGNINSWKAILKNCDGSAYIYINNNDIAVKKKVLNVLNQFNDKYNCIEDIFSSSQAKELGADENCSFMLEAKKGYYFLDNHDRNVIEYIDKNDVGQVPHITLSTHGYSPFKENYTTVFMAKGKGIKKNVILEKMNLIDYANTFSKLLGFEMENIDGRALDEIIN</sequence>
<dbReference type="AlphaFoldDB" id="A0A845QX17"/>
<evidence type="ECO:0000313" key="1">
    <source>
        <dbReference type="EMBL" id="NBI05692.1"/>
    </source>
</evidence>
<protein>
    <submittedName>
        <fullName evidence="1">Alkaline phosphatase family protein</fullName>
    </submittedName>
</protein>
<accession>A0A845QX17</accession>
<dbReference type="RefSeq" id="WP_160196190.1">
    <property type="nucleotide sequence ID" value="NZ_QXXA01000004.1"/>
</dbReference>
<proteinExistence type="predicted"/>
<dbReference type="Pfam" id="PF01663">
    <property type="entry name" value="Phosphodiest"/>
    <property type="match status" value="1"/>
</dbReference>
<evidence type="ECO:0000313" key="2">
    <source>
        <dbReference type="Proteomes" id="UP000467132"/>
    </source>
</evidence>
<comment type="caution">
    <text evidence="1">The sequence shown here is derived from an EMBL/GenBank/DDBJ whole genome shotgun (WGS) entry which is preliminary data.</text>
</comment>
<keyword evidence="2" id="KW-1185">Reference proteome</keyword>
<dbReference type="CDD" id="cd16018">
    <property type="entry name" value="Enpp"/>
    <property type="match status" value="1"/>
</dbReference>
<dbReference type="GO" id="GO:0016787">
    <property type="term" value="F:hydrolase activity"/>
    <property type="evidence" value="ECO:0007669"/>
    <property type="project" value="UniProtKB-ARBA"/>
</dbReference>
<dbReference type="Proteomes" id="UP000467132">
    <property type="component" value="Unassembled WGS sequence"/>
</dbReference>
<reference evidence="1 2" key="1">
    <citation type="submission" date="2018-08" db="EMBL/GenBank/DDBJ databases">
        <title>Murine metabolic-syndrome-specific gut microbial biobank.</title>
        <authorList>
            <person name="Liu C."/>
        </authorList>
    </citation>
    <scope>NUCLEOTIDE SEQUENCE [LARGE SCALE GENOMIC DNA]</scope>
    <source>
        <strain evidence="1 2">583</strain>
    </source>
</reference>
<gene>
    <name evidence="1" type="ORF">D3Z33_02335</name>
</gene>
<dbReference type="EMBL" id="QXXA01000004">
    <property type="protein sequence ID" value="NBI05692.1"/>
    <property type="molecule type" value="Genomic_DNA"/>
</dbReference>
<dbReference type="InterPro" id="IPR017850">
    <property type="entry name" value="Alkaline_phosphatase_core_sf"/>
</dbReference>
<dbReference type="PANTHER" id="PTHR10151">
    <property type="entry name" value="ECTONUCLEOTIDE PYROPHOSPHATASE/PHOSPHODIESTERASE"/>
    <property type="match status" value="1"/>
</dbReference>
<dbReference type="SUPFAM" id="SSF53649">
    <property type="entry name" value="Alkaline phosphatase-like"/>
    <property type="match status" value="1"/>
</dbReference>
<name>A0A845QX17_9CLOT</name>
<dbReference type="InterPro" id="IPR002591">
    <property type="entry name" value="Phosphodiest/P_Trfase"/>
</dbReference>
<organism evidence="1 2">
    <name type="scientific">Senegalia massiliensis</name>
    <dbReference type="NCBI Taxonomy" id="1720316"/>
    <lineage>
        <taxon>Bacteria</taxon>
        <taxon>Bacillati</taxon>
        <taxon>Bacillota</taxon>
        <taxon>Clostridia</taxon>
        <taxon>Eubacteriales</taxon>
        <taxon>Clostridiaceae</taxon>
        <taxon>Senegalia</taxon>
    </lineage>
</organism>
<dbReference type="Gene3D" id="3.40.720.10">
    <property type="entry name" value="Alkaline Phosphatase, subunit A"/>
    <property type="match status" value="1"/>
</dbReference>
<dbReference type="OrthoDB" id="9779418at2"/>